<dbReference type="RefSeq" id="WP_089915883.1">
    <property type="nucleotide sequence ID" value="NZ_FOFV01000005.1"/>
</dbReference>
<dbReference type="Proteomes" id="UP000199503">
    <property type="component" value="Unassembled WGS sequence"/>
</dbReference>
<evidence type="ECO:0000313" key="4">
    <source>
        <dbReference type="Proteomes" id="UP000199503"/>
    </source>
</evidence>
<accession>A0A1H9JTW3</accession>
<dbReference type="InterPro" id="IPR005545">
    <property type="entry name" value="YCII"/>
</dbReference>
<dbReference type="PANTHER" id="PTHR35174:SF3">
    <property type="entry name" value="BLL7171 PROTEIN"/>
    <property type="match status" value="1"/>
</dbReference>
<dbReference type="PANTHER" id="PTHR35174">
    <property type="entry name" value="BLL7171 PROTEIN-RELATED"/>
    <property type="match status" value="1"/>
</dbReference>
<dbReference type="AlphaFoldDB" id="A0A1H9JTW3"/>
<gene>
    <name evidence="3" type="ORF">SAMN04488000_10528</name>
</gene>
<dbReference type="SUPFAM" id="SSF54909">
    <property type="entry name" value="Dimeric alpha+beta barrel"/>
    <property type="match status" value="1"/>
</dbReference>
<name>A0A1H9JTW3_9PSEU</name>
<protein>
    <submittedName>
        <fullName evidence="3">Uncharacterized conserved protein</fullName>
    </submittedName>
</protein>
<evidence type="ECO:0000256" key="1">
    <source>
        <dbReference type="ARBA" id="ARBA00007689"/>
    </source>
</evidence>
<comment type="similarity">
    <text evidence="1">Belongs to the YciI family.</text>
</comment>
<dbReference type="OrthoDB" id="668782at2"/>
<sequence>MTQKYLLSIYQPDGDAPPPEVLGPIMANLEALNEEMRAKGAWVFAVGLHPPSTATVLKAKGDDVLMTDGPFTEGKEHIGGFTVIQAEDLDEALEWGRRLAGVLSPLSIEVRPIAG</sequence>
<dbReference type="Pfam" id="PF03795">
    <property type="entry name" value="YCII"/>
    <property type="match status" value="1"/>
</dbReference>
<keyword evidence="4" id="KW-1185">Reference proteome</keyword>
<feature type="domain" description="YCII-related" evidence="2">
    <location>
        <begin position="6"/>
        <end position="101"/>
    </location>
</feature>
<proteinExistence type="inferred from homology"/>
<dbReference type="STRING" id="65499.SAMN04488000_10528"/>
<dbReference type="EMBL" id="FOFV01000005">
    <property type="protein sequence ID" value="SEQ90223.1"/>
    <property type="molecule type" value="Genomic_DNA"/>
</dbReference>
<evidence type="ECO:0000259" key="2">
    <source>
        <dbReference type="Pfam" id="PF03795"/>
    </source>
</evidence>
<organism evidence="3 4">
    <name type="scientific">Lentzea albida</name>
    <dbReference type="NCBI Taxonomy" id="65499"/>
    <lineage>
        <taxon>Bacteria</taxon>
        <taxon>Bacillati</taxon>
        <taxon>Actinomycetota</taxon>
        <taxon>Actinomycetes</taxon>
        <taxon>Pseudonocardiales</taxon>
        <taxon>Pseudonocardiaceae</taxon>
        <taxon>Lentzea</taxon>
    </lineage>
</organism>
<evidence type="ECO:0000313" key="3">
    <source>
        <dbReference type="EMBL" id="SEQ90223.1"/>
    </source>
</evidence>
<dbReference type="Gene3D" id="3.30.70.1060">
    <property type="entry name" value="Dimeric alpha+beta barrel"/>
    <property type="match status" value="1"/>
</dbReference>
<reference evidence="4" key="1">
    <citation type="submission" date="2016-10" db="EMBL/GenBank/DDBJ databases">
        <authorList>
            <person name="Varghese N."/>
            <person name="Submissions S."/>
        </authorList>
    </citation>
    <scope>NUCLEOTIDE SEQUENCE [LARGE SCALE GENOMIC DNA]</scope>
    <source>
        <strain evidence="4">DSM 44437</strain>
    </source>
</reference>
<dbReference type="InterPro" id="IPR011008">
    <property type="entry name" value="Dimeric_a/b-barrel"/>
</dbReference>